<reference evidence="6 7" key="1">
    <citation type="journal article" date="2019" name="Int. J. Syst. Evol. Microbiol.">
        <title>The Global Catalogue of Microorganisms (GCM) 10K type strain sequencing project: providing services to taxonomists for standard genome sequencing and annotation.</title>
        <authorList>
            <consortium name="The Broad Institute Genomics Platform"/>
            <consortium name="The Broad Institute Genome Sequencing Center for Infectious Disease"/>
            <person name="Wu L."/>
            <person name="Ma J."/>
        </authorList>
    </citation>
    <scope>NUCLEOTIDE SEQUENCE [LARGE SCALE GENOMIC DNA]</scope>
    <source>
        <strain evidence="6 7">JCM 14323</strain>
    </source>
</reference>
<dbReference type="InterPro" id="IPR046532">
    <property type="entry name" value="DUF6597"/>
</dbReference>
<evidence type="ECO:0000256" key="2">
    <source>
        <dbReference type="ARBA" id="ARBA00023125"/>
    </source>
</evidence>
<proteinExistence type="predicted"/>
<dbReference type="SUPFAM" id="SSF46689">
    <property type="entry name" value="Homeodomain-like"/>
    <property type="match status" value="1"/>
</dbReference>
<organism evidence="6 7">
    <name type="scientific">Agromyces salentinus</name>
    <dbReference type="NCBI Taxonomy" id="269421"/>
    <lineage>
        <taxon>Bacteria</taxon>
        <taxon>Bacillati</taxon>
        <taxon>Actinomycetota</taxon>
        <taxon>Actinomycetes</taxon>
        <taxon>Micrococcales</taxon>
        <taxon>Microbacteriaceae</taxon>
        <taxon>Agromyces</taxon>
    </lineage>
</organism>
<dbReference type="InterPro" id="IPR009057">
    <property type="entry name" value="Homeodomain-like_sf"/>
</dbReference>
<evidence type="ECO:0000256" key="1">
    <source>
        <dbReference type="ARBA" id="ARBA00023015"/>
    </source>
</evidence>
<dbReference type="RefSeq" id="WP_212275543.1">
    <property type="nucleotide sequence ID" value="NZ_BAAANK010000003.1"/>
</dbReference>
<gene>
    <name evidence="6" type="ORF">GCM10009750_12400</name>
</gene>
<dbReference type="PANTHER" id="PTHR46796">
    <property type="entry name" value="HTH-TYPE TRANSCRIPTIONAL ACTIVATOR RHAS-RELATED"/>
    <property type="match status" value="1"/>
</dbReference>
<feature type="compositionally biased region" description="Low complexity" evidence="4">
    <location>
        <begin position="13"/>
        <end position="27"/>
    </location>
</feature>
<dbReference type="Proteomes" id="UP001501746">
    <property type="component" value="Unassembled WGS sequence"/>
</dbReference>
<keyword evidence="1" id="KW-0805">Transcription regulation</keyword>
<evidence type="ECO:0000259" key="5">
    <source>
        <dbReference type="PROSITE" id="PS01124"/>
    </source>
</evidence>
<evidence type="ECO:0000313" key="7">
    <source>
        <dbReference type="Proteomes" id="UP001501746"/>
    </source>
</evidence>
<dbReference type="EMBL" id="BAAANK010000003">
    <property type="protein sequence ID" value="GAA1830136.1"/>
    <property type="molecule type" value="Genomic_DNA"/>
</dbReference>
<dbReference type="PROSITE" id="PS01124">
    <property type="entry name" value="HTH_ARAC_FAMILY_2"/>
    <property type="match status" value="1"/>
</dbReference>
<keyword evidence="2" id="KW-0238">DNA-binding</keyword>
<evidence type="ECO:0000256" key="3">
    <source>
        <dbReference type="ARBA" id="ARBA00023163"/>
    </source>
</evidence>
<evidence type="ECO:0000256" key="4">
    <source>
        <dbReference type="SAM" id="MobiDB-lite"/>
    </source>
</evidence>
<name>A0ABN2MK41_9MICO</name>
<comment type="caution">
    <text evidence="6">The sequence shown here is derived from an EMBL/GenBank/DDBJ whole genome shotgun (WGS) entry which is preliminary data.</text>
</comment>
<dbReference type="Pfam" id="PF20240">
    <property type="entry name" value="DUF6597"/>
    <property type="match status" value="1"/>
</dbReference>
<evidence type="ECO:0000313" key="6">
    <source>
        <dbReference type="EMBL" id="GAA1830136.1"/>
    </source>
</evidence>
<keyword evidence="7" id="KW-1185">Reference proteome</keyword>
<dbReference type="InterPro" id="IPR018060">
    <property type="entry name" value="HTH_AraC"/>
</dbReference>
<dbReference type="Pfam" id="PF12833">
    <property type="entry name" value="HTH_18"/>
    <property type="match status" value="1"/>
</dbReference>
<sequence>MPEHTSARPAPPATSAAPVAPVAPATRYPIRPDERSGMLHPRNVERFAAAWIDPHPSVAAVVDRYWHVTWNLPEGEHIDQRIIDHPAVTLTIEAGDVPAPLLVTGVQRGAWRRRITGSGSVFAIRLRPAGLEVVSDLAVRSVADAATPVIPTLDARVHRLLATVEPEADAAARAAAADDAIATLLVERPLDAEQELANAVLVELAERVHERTGTTLGAGLGASDRAVQRALARTVGHGPKWVTRRVRLQEVARVLSTDASVQIADLAARLGYADQAHLGNDFRGVVGLTPGAYQRSVRTAMAGVGGSSSS</sequence>
<feature type="domain" description="HTH araC/xylS-type" evidence="5">
    <location>
        <begin position="194"/>
        <end position="296"/>
    </location>
</feature>
<dbReference type="InterPro" id="IPR050204">
    <property type="entry name" value="AraC_XylS_family_regulators"/>
</dbReference>
<feature type="region of interest" description="Disordered" evidence="4">
    <location>
        <begin position="1"/>
        <end position="36"/>
    </location>
</feature>
<protein>
    <submittedName>
        <fullName evidence="6">Helix-turn-helix domain-containing protein</fullName>
    </submittedName>
</protein>
<dbReference type="Gene3D" id="1.10.10.60">
    <property type="entry name" value="Homeodomain-like"/>
    <property type="match status" value="1"/>
</dbReference>
<accession>A0ABN2MK41</accession>
<dbReference type="SMART" id="SM00342">
    <property type="entry name" value="HTH_ARAC"/>
    <property type="match status" value="1"/>
</dbReference>
<keyword evidence="3" id="KW-0804">Transcription</keyword>